<evidence type="ECO:0000256" key="2">
    <source>
        <dbReference type="ARBA" id="ARBA00022801"/>
    </source>
</evidence>
<keyword evidence="2 5" id="KW-0378">Hydrolase</keyword>
<dbReference type="PANTHER" id="PTHR30480:SF16">
    <property type="entry name" value="GLYCOSIDE HYDROLASE FAMILY 3 DOMAIN PROTEIN"/>
    <property type="match status" value="1"/>
</dbReference>
<dbReference type="EMBL" id="JANIPJ010000017">
    <property type="protein sequence ID" value="MCR2806444.1"/>
    <property type="molecule type" value="Genomic_DNA"/>
</dbReference>
<dbReference type="Proteomes" id="UP001141950">
    <property type="component" value="Unassembled WGS sequence"/>
</dbReference>
<dbReference type="SUPFAM" id="SSF51445">
    <property type="entry name" value="(Trans)glycosidases"/>
    <property type="match status" value="1"/>
</dbReference>
<name>A0A9X2MUD5_9BACL</name>
<protein>
    <submittedName>
        <fullName evidence="5">Beta-N-acetylhexosaminidase</fullName>
        <ecNumber evidence="5">3.2.1.52</ecNumber>
    </submittedName>
</protein>
<proteinExistence type="inferred from homology"/>
<sequence>MRAKIGQLVIVGLEGQRLNEASRRMIEEYKVGGFILFKDNIESAGQTAALLNELKAANKGNAVPLWLSVDQEGGRVSRMPAELHSTPSAKDIASRNDLAYTRGIAEAIGAELKALGFNMDFAPVLDINSNPKNPVIGDRAYGSTPEAVIAHGLESVAGINESGVASVVKHFPGHGDTAVDSHYDLPVVEKTVEQLSQFELLPFAEAIDQDVDAIMVAHLLMRQIDAEHPASISKAVITGLLRDELGYDGVVITDDMTMGALLKGNNIGEAAVQSFLAGTDILLVCHEEELQLEVLQALEQAVDNGTITEQRIDESLRRVLLLKHKYNLSDAAAPPIDLEAVNGIISSALEARP</sequence>
<dbReference type="GO" id="GO:0004563">
    <property type="term" value="F:beta-N-acetylhexosaminidase activity"/>
    <property type="evidence" value="ECO:0007669"/>
    <property type="project" value="UniProtKB-EC"/>
</dbReference>
<evidence type="ECO:0000313" key="6">
    <source>
        <dbReference type="Proteomes" id="UP001141950"/>
    </source>
</evidence>
<dbReference type="InterPro" id="IPR017853">
    <property type="entry name" value="GH"/>
</dbReference>
<keyword evidence="6" id="KW-1185">Reference proteome</keyword>
<evidence type="ECO:0000256" key="1">
    <source>
        <dbReference type="ARBA" id="ARBA00005336"/>
    </source>
</evidence>
<gene>
    <name evidence="5" type="primary">nagZ</name>
    <name evidence="5" type="ORF">NQZ67_21415</name>
</gene>
<reference evidence="5" key="1">
    <citation type="submission" date="2022-08" db="EMBL/GenBank/DDBJ databases">
        <title>The genomic sequence of strain Paenibacillus sp. SCIV0701.</title>
        <authorList>
            <person name="Zhao H."/>
        </authorList>
    </citation>
    <scope>NUCLEOTIDE SEQUENCE</scope>
    <source>
        <strain evidence="5">SCIV0701</strain>
    </source>
</reference>
<dbReference type="InterPro" id="IPR001764">
    <property type="entry name" value="Glyco_hydro_3_N"/>
</dbReference>
<evidence type="ECO:0000313" key="5">
    <source>
        <dbReference type="EMBL" id="MCR2806444.1"/>
    </source>
</evidence>
<dbReference type="Gene3D" id="3.20.20.300">
    <property type="entry name" value="Glycoside hydrolase, family 3, N-terminal domain"/>
    <property type="match status" value="1"/>
</dbReference>
<dbReference type="AlphaFoldDB" id="A0A9X2MUD5"/>
<evidence type="ECO:0000256" key="3">
    <source>
        <dbReference type="ARBA" id="ARBA00023295"/>
    </source>
</evidence>
<dbReference type="PANTHER" id="PTHR30480">
    <property type="entry name" value="BETA-HEXOSAMINIDASE-RELATED"/>
    <property type="match status" value="1"/>
</dbReference>
<dbReference type="PROSITE" id="PS00775">
    <property type="entry name" value="GLYCOSYL_HYDROL_F3"/>
    <property type="match status" value="1"/>
</dbReference>
<accession>A0A9X2MUD5</accession>
<comment type="similarity">
    <text evidence="1">Belongs to the glycosyl hydrolase 3 family.</text>
</comment>
<dbReference type="EC" id="3.2.1.52" evidence="5"/>
<dbReference type="GO" id="GO:0005975">
    <property type="term" value="P:carbohydrate metabolic process"/>
    <property type="evidence" value="ECO:0007669"/>
    <property type="project" value="InterPro"/>
</dbReference>
<dbReference type="NCBIfam" id="NF003740">
    <property type="entry name" value="PRK05337.1"/>
    <property type="match status" value="1"/>
</dbReference>
<organism evidence="5 6">
    <name type="scientific">Paenibacillus soyae</name>
    <dbReference type="NCBI Taxonomy" id="2969249"/>
    <lineage>
        <taxon>Bacteria</taxon>
        <taxon>Bacillati</taxon>
        <taxon>Bacillota</taxon>
        <taxon>Bacilli</taxon>
        <taxon>Bacillales</taxon>
        <taxon>Paenibacillaceae</taxon>
        <taxon>Paenibacillus</taxon>
    </lineage>
</organism>
<evidence type="ECO:0000259" key="4">
    <source>
        <dbReference type="Pfam" id="PF00933"/>
    </source>
</evidence>
<dbReference type="InterPro" id="IPR050226">
    <property type="entry name" value="NagZ_Beta-hexosaminidase"/>
</dbReference>
<dbReference type="InterPro" id="IPR019800">
    <property type="entry name" value="Glyco_hydro_3_AS"/>
</dbReference>
<dbReference type="GO" id="GO:0009254">
    <property type="term" value="P:peptidoglycan turnover"/>
    <property type="evidence" value="ECO:0007669"/>
    <property type="project" value="TreeGrafter"/>
</dbReference>
<feature type="domain" description="Glycoside hydrolase family 3 N-terminal" evidence="4">
    <location>
        <begin position="2"/>
        <end position="320"/>
    </location>
</feature>
<dbReference type="InterPro" id="IPR036962">
    <property type="entry name" value="Glyco_hydro_3_N_sf"/>
</dbReference>
<dbReference type="Pfam" id="PF00933">
    <property type="entry name" value="Glyco_hydro_3"/>
    <property type="match status" value="1"/>
</dbReference>
<comment type="caution">
    <text evidence="5">The sequence shown here is derived from an EMBL/GenBank/DDBJ whole genome shotgun (WGS) entry which is preliminary data.</text>
</comment>
<keyword evidence="3 5" id="KW-0326">Glycosidase</keyword>